<dbReference type="GO" id="GO:0005525">
    <property type="term" value="F:GTP binding"/>
    <property type="evidence" value="ECO:0007669"/>
    <property type="project" value="UniProtKB-KW"/>
</dbReference>
<dbReference type="InterPro" id="IPR030393">
    <property type="entry name" value="G_ENGB_dom"/>
</dbReference>
<dbReference type="GO" id="GO:0046872">
    <property type="term" value="F:metal ion binding"/>
    <property type="evidence" value="ECO:0007669"/>
    <property type="project" value="UniProtKB-KW"/>
</dbReference>
<keyword evidence="4" id="KW-0342">GTP-binding</keyword>
<dbReference type="InterPro" id="IPR006073">
    <property type="entry name" value="GTP-bd"/>
</dbReference>
<accession>N4X279</accession>
<name>N4X279_COCH4</name>
<feature type="region of interest" description="Disordered" evidence="5">
    <location>
        <begin position="152"/>
        <end position="228"/>
    </location>
</feature>
<sequence length="529" mass="58715">MNGLSLRPGYVCSNCIQNISRRNSGLPTRSQLRLQSTTAFPQDAPNPRLRLQKHWSGDVKSTYRDKPPTQSMLHMSKTKGSYRLELTEEQTSPATGGDPFPEEPRPLSMRERRQQRREGILRSSTIHVDPAYLPERVKRKLQDQLESTRLEAVEKEGLSPEPSAPQDFEAGGSKSSHKSFDPPKNKRDTSRRSRKGKTTEVIEDLQPSTPSPPLGSKRRSEPILPSIKPELPSSHVKLHFSKLEDFHWYWESFPPTIAQKTQANHFFTNNSKNAKLLRSVAQFRLFPESDVPEVAFVGRSNVGKSSLLNAVVNADIKALLARTSSTPGFTKTMNLYGLGAGNGVTIKKQPNGRDKIVGIGGLTIVDMPGYGEGSLSSWGVEIMKYISNRKQLRRVFVLLDAEHGIKDKDRSLLASLRLAGVSHQVILSKLDKLYIPNAKDIKRFDGKSARRLAPKGTPGDLRKAMEKLKNEIQPPVGGGALGEILGVSAETLVDGKRLGIDHVRFAILKAAGLDEKFKKDISTPWARDS</sequence>
<evidence type="ECO:0000313" key="7">
    <source>
        <dbReference type="EMBL" id="ENI07039.1"/>
    </source>
</evidence>
<keyword evidence="3" id="KW-0460">Magnesium</keyword>
<dbReference type="OrthoDB" id="391988at2759"/>
<dbReference type="Gene3D" id="3.40.50.300">
    <property type="entry name" value="P-loop containing nucleotide triphosphate hydrolases"/>
    <property type="match status" value="1"/>
</dbReference>
<feature type="region of interest" description="Disordered" evidence="5">
    <location>
        <begin position="88"/>
        <end position="125"/>
    </location>
</feature>
<dbReference type="CDD" id="cd01876">
    <property type="entry name" value="YihA_EngB"/>
    <property type="match status" value="1"/>
</dbReference>
<evidence type="ECO:0000256" key="5">
    <source>
        <dbReference type="SAM" id="MobiDB-lite"/>
    </source>
</evidence>
<evidence type="ECO:0000313" key="8">
    <source>
        <dbReference type="Proteomes" id="UP000012338"/>
    </source>
</evidence>
<dbReference type="PANTHER" id="PTHR46498:SF1">
    <property type="entry name" value="GTP-BINDING PROTEIN 8"/>
    <property type="match status" value="1"/>
</dbReference>
<reference evidence="8" key="2">
    <citation type="journal article" date="2013" name="PLoS Genet.">
        <title>Comparative genome structure, secondary metabolite, and effector coding capacity across Cochliobolus pathogens.</title>
        <authorList>
            <person name="Condon B.J."/>
            <person name="Leng Y."/>
            <person name="Wu D."/>
            <person name="Bushley K.E."/>
            <person name="Ohm R.A."/>
            <person name="Otillar R."/>
            <person name="Martin J."/>
            <person name="Schackwitz W."/>
            <person name="Grimwood J."/>
            <person name="MohdZainudin N."/>
            <person name="Xue C."/>
            <person name="Wang R."/>
            <person name="Manning V.A."/>
            <person name="Dhillon B."/>
            <person name="Tu Z.J."/>
            <person name="Steffenson B.J."/>
            <person name="Salamov A."/>
            <person name="Sun H."/>
            <person name="Lowry S."/>
            <person name="LaButti K."/>
            <person name="Han J."/>
            <person name="Copeland A."/>
            <person name="Lindquist E."/>
            <person name="Barry K."/>
            <person name="Schmutz J."/>
            <person name="Baker S.E."/>
            <person name="Ciuffetti L.M."/>
            <person name="Grigoriev I.V."/>
            <person name="Zhong S."/>
            <person name="Turgeon B.G."/>
        </authorList>
    </citation>
    <scope>NUCLEOTIDE SEQUENCE [LARGE SCALE GENOMIC DNA]</scope>
    <source>
        <strain evidence="8">C4 / ATCC 48331 / race T</strain>
    </source>
</reference>
<dbReference type="Proteomes" id="UP000012338">
    <property type="component" value="Unassembled WGS sequence"/>
</dbReference>
<keyword evidence="2" id="KW-0547">Nucleotide-binding</keyword>
<organism evidence="7 8">
    <name type="scientific">Cochliobolus heterostrophus (strain C4 / ATCC 48331 / race T)</name>
    <name type="common">Southern corn leaf blight fungus</name>
    <name type="synonym">Bipolaris maydis</name>
    <dbReference type="NCBI Taxonomy" id="665024"/>
    <lineage>
        <taxon>Eukaryota</taxon>
        <taxon>Fungi</taxon>
        <taxon>Dikarya</taxon>
        <taxon>Ascomycota</taxon>
        <taxon>Pezizomycotina</taxon>
        <taxon>Dothideomycetes</taxon>
        <taxon>Pleosporomycetidae</taxon>
        <taxon>Pleosporales</taxon>
        <taxon>Pleosporineae</taxon>
        <taxon>Pleosporaceae</taxon>
        <taxon>Bipolaris</taxon>
    </lineage>
</organism>
<dbReference type="InterPro" id="IPR027417">
    <property type="entry name" value="P-loop_NTPase"/>
</dbReference>
<evidence type="ECO:0000256" key="4">
    <source>
        <dbReference type="ARBA" id="ARBA00023134"/>
    </source>
</evidence>
<dbReference type="EMBL" id="KB733450">
    <property type="protein sequence ID" value="ENI07039.1"/>
    <property type="molecule type" value="Genomic_DNA"/>
</dbReference>
<evidence type="ECO:0000259" key="6">
    <source>
        <dbReference type="PROSITE" id="PS51706"/>
    </source>
</evidence>
<dbReference type="GO" id="GO:0005739">
    <property type="term" value="C:mitochondrion"/>
    <property type="evidence" value="ECO:0007669"/>
    <property type="project" value="TreeGrafter"/>
</dbReference>
<dbReference type="PANTHER" id="PTHR46498">
    <property type="entry name" value="GTP-BINDING PROTEIN 8"/>
    <property type="match status" value="1"/>
</dbReference>
<evidence type="ECO:0000256" key="2">
    <source>
        <dbReference type="ARBA" id="ARBA00022741"/>
    </source>
</evidence>
<feature type="compositionally biased region" description="Basic and acidic residues" evidence="5">
    <location>
        <begin position="102"/>
        <end position="120"/>
    </location>
</feature>
<keyword evidence="8" id="KW-1185">Reference proteome</keyword>
<dbReference type="PROSITE" id="PS51706">
    <property type="entry name" value="G_ENGB"/>
    <property type="match status" value="1"/>
</dbReference>
<keyword evidence="1" id="KW-0479">Metal-binding</keyword>
<evidence type="ECO:0000256" key="3">
    <source>
        <dbReference type="ARBA" id="ARBA00022842"/>
    </source>
</evidence>
<evidence type="ECO:0000256" key="1">
    <source>
        <dbReference type="ARBA" id="ARBA00022723"/>
    </source>
</evidence>
<feature type="domain" description="EngB-type G" evidence="6">
    <location>
        <begin position="290"/>
        <end position="478"/>
    </location>
</feature>
<dbReference type="Pfam" id="PF01926">
    <property type="entry name" value="MMR_HSR1"/>
    <property type="match status" value="1"/>
</dbReference>
<dbReference type="RefSeq" id="XP_014080948.1">
    <property type="nucleotide sequence ID" value="XM_014225473.1"/>
</dbReference>
<dbReference type="PRINTS" id="PR00326">
    <property type="entry name" value="GTP1OBG"/>
</dbReference>
<reference evidence="7 8" key="1">
    <citation type="journal article" date="2012" name="PLoS Pathog.">
        <title>Diverse lifestyles and strategies of plant pathogenesis encoded in the genomes of eighteen Dothideomycetes fungi.</title>
        <authorList>
            <person name="Ohm R.A."/>
            <person name="Feau N."/>
            <person name="Henrissat B."/>
            <person name="Schoch C.L."/>
            <person name="Horwitz B.A."/>
            <person name="Barry K.W."/>
            <person name="Condon B.J."/>
            <person name="Copeland A.C."/>
            <person name="Dhillon B."/>
            <person name="Glaser F."/>
            <person name="Hesse C.N."/>
            <person name="Kosti I."/>
            <person name="LaButti K."/>
            <person name="Lindquist E.A."/>
            <person name="Lucas S."/>
            <person name="Salamov A.A."/>
            <person name="Bradshaw R.E."/>
            <person name="Ciuffetti L."/>
            <person name="Hamelin R.C."/>
            <person name="Kema G.H.J."/>
            <person name="Lawrence C."/>
            <person name="Scott J.A."/>
            <person name="Spatafora J.W."/>
            <person name="Turgeon B.G."/>
            <person name="de Wit P.J.G.M."/>
            <person name="Zhong S."/>
            <person name="Goodwin S.B."/>
            <person name="Grigoriev I.V."/>
        </authorList>
    </citation>
    <scope>NUCLEOTIDE SEQUENCE [LARGE SCALE GENOMIC DNA]</scope>
    <source>
        <strain evidence="8">C4 / ATCC 48331 / race T</strain>
    </source>
</reference>
<dbReference type="SUPFAM" id="SSF52540">
    <property type="entry name" value="P-loop containing nucleoside triphosphate hydrolases"/>
    <property type="match status" value="1"/>
</dbReference>
<dbReference type="AlphaFoldDB" id="N4X279"/>
<feature type="compositionally biased region" description="Basic and acidic residues" evidence="5">
    <location>
        <begin position="178"/>
        <end position="191"/>
    </location>
</feature>
<dbReference type="InterPro" id="IPR052279">
    <property type="entry name" value="EngB_GTPase"/>
</dbReference>
<protein>
    <recommendedName>
        <fullName evidence="6">EngB-type G domain-containing protein</fullName>
    </recommendedName>
</protein>
<gene>
    <name evidence="7" type="ORF">COCC4DRAFT_31158</name>
</gene>
<proteinExistence type="predicted"/>
<dbReference type="HOGENOM" id="CLU_033732_4_3_1"/>
<dbReference type="GeneID" id="25843632"/>